<protein>
    <submittedName>
        <fullName evidence="2">Uncharacterized protein</fullName>
    </submittedName>
</protein>
<name>A0A812TI88_9DINO</name>
<dbReference type="EMBL" id="CAJNJA010024223">
    <property type="protein sequence ID" value="CAE7523522.1"/>
    <property type="molecule type" value="Genomic_DNA"/>
</dbReference>
<dbReference type="CDD" id="cd01040">
    <property type="entry name" value="Mb-like"/>
    <property type="match status" value="1"/>
</dbReference>
<dbReference type="SUPFAM" id="SSF46458">
    <property type="entry name" value="Globin-like"/>
    <property type="match status" value="1"/>
</dbReference>
<evidence type="ECO:0000313" key="3">
    <source>
        <dbReference type="Proteomes" id="UP000601435"/>
    </source>
</evidence>
<dbReference type="InterPro" id="IPR009050">
    <property type="entry name" value="Globin-like_sf"/>
</dbReference>
<reference evidence="2" key="1">
    <citation type="submission" date="2021-02" db="EMBL/GenBank/DDBJ databases">
        <authorList>
            <person name="Dougan E. K."/>
            <person name="Rhodes N."/>
            <person name="Thang M."/>
            <person name="Chan C."/>
        </authorList>
    </citation>
    <scope>NUCLEOTIDE SEQUENCE</scope>
</reference>
<feature type="compositionally biased region" description="Basic and acidic residues" evidence="1">
    <location>
        <begin position="891"/>
        <end position="901"/>
    </location>
</feature>
<accession>A0A812TI88</accession>
<gene>
    <name evidence="2" type="ORF">SNEC2469_LOCUS14985</name>
</gene>
<evidence type="ECO:0000256" key="1">
    <source>
        <dbReference type="SAM" id="MobiDB-lite"/>
    </source>
</evidence>
<dbReference type="InterPro" id="IPR012292">
    <property type="entry name" value="Globin/Proto"/>
</dbReference>
<sequence length="935" mass="103010">RLAPHERRGCGQRARGVEVDIRRGSDLSTQSTRRWKRDGRHRLPHKTRRQCATDAVGLRAAIRSKKLCRDRAATCLLDALAAQEPTSEILIEASLCVNDLSKAAADVSTDNWEAIAQQFVPNFVLMSTRNLTLLVNALSHARVKKELWVPAAMAALKTTPKQGYSSQDLCVLLSAMVRLSCDEEVFITRLLSEECLPRVPDLAPRGIAAFAHAVTKLGQEARAMDHAEALVRALLPKLVTFVKDGALLPLEIALAIDALSRYGDGAEPLVPGKPQLPKWADKATSHLEVGLLPSVAILKPLEVVMVISALSRRGYVGADLAAELSSAIAVQFAKWPAEELCVVVHSAARLDLPGLVDGSTAPIWSILQHVEKGPMQGQLLKDCSSDHLVLLLHGLAKLLVQPSAWLWECVLGRVSGTSDTLSRPSAIRLFLAAAKADFRHTAIRCVVKRKLVAEDFAVLSEDAFAAVIYGLLHPFYYRRKMLQELLAHAARSRQVDTQSLALQTRLGLLHFFLSTKAVFIPSLAQIYMLLQLEAKTSEKLEWSRELRSRPSALQSDVHFHVNAIAASSGARVCSEVLLWPFCIDLLWQRVLKNRESAGACPREPMAAAARTEAAQLLGPKLDFEEPGKADCVVRKGQCEPGELQEHRKKGKVTCCPPPLRDQDYTCELRAKAACTPPAVILFQRNEKEVKLADFFKEVQNGWATTEKRLGGPKAAGEKVFRKLKKGVPRTEAMLKRSSTVWHLFTDLLQALDQPKLLQKRLEYIALRHMNADITAADIEAFRNILLEVCASRLGGLMTPEFQFGMGQVVVAVGTSLANTHEHYAARLKLLTSCWKEVNADDVEAGDQPDAKASEEGEGVEAEGNHEDSKDKPQQQLNVEQVKNNTSMEQEGDQKSRGKCEDNSNMNVPKTFAAMARFNAAVMGIGDRMWFAPLGR</sequence>
<proteinExistence type="predicted"/>
<comment type="caution">
    <text evidence="2">The sequence shown here is derived from an EMBL/GenBank/DDBJ whole genome shotgun (WGS) entry which is preliminary data.</text>
</comment>
<dbReference type="InterPro" id="IPR044399">
    <property type="entry name" value="Mb-like_M"/>
</dbReference>
<feature type="compositionally biased region" description="Polar residues" evidence="1">
    <location>
        <begin position="873"/>
        <end position="888"/>
    </location>
</feature>
<feature type="non-terminal residue" evidence="2">
    <location>
        <position position="935"/>
    </location>
</feature>
<feature type="compositionally biased region" description="Basic and acidic residues" evidence="1">
    <location>
        <begin position="862"/>
        <end position="872"/>
    </location>
</feature>
<evidence type="ECO:0000313" key="2">
    <source>
        <dbReference type="EMBL" id="CAE7523522.1"/>
    </source>
</evidence>
<dbReference type="OrthoDB" id="436951at2759"/>
<feature type="region of interest" description="Disordered" evidence="1">
    <location>
        <begin position="842"/>
        <end position="904"/>
    </location>
</feature>
<dbReference type="GO" id="GO:0020037">
    <property type="term" value="F:heme binding"/>
    <property type="evidence" value="ECO:0007669"/>
    <property type="project" value="InterPro"/>
</dbReference>
<organism evidence="2 3">
    <name type="scientific">Symbiodinium necroappetens</name>
    <dbReference type="NCBI Taxonomy" id="1628268"/>
    <lineage>
        <taxon>Eukaryota</taxon>
        <taxon>Sar</taxon>
        <taxon>Alveolata</taxon>
        <taxon>Dinophyceae</taxon>
        <taxon>Suessiales</taxon>
        <taxon>Symbiodiniaceae</taxon>
        <taxon>Symbiodinium</taxon>
    </lineage>
</organism>
<dbReference type="Gene3D" id="1.10.490.10">
    <property type="entry name" value="Globins"/>
    <property type="match status" value="1"/>
</dbReference>
<dbReference type="Proteomes" id="UP000601435">
    <property type="component" value="Unassembled WGS sequence"/>
</dbReference>
<dbReference type="AlphaFoldDB" id="A0A812TI88"/>
<keyword evidence="3" id="KW-1185">Reference proteome</keyword>
<dbReference type="GO" id="GO:0019825">
    <property type="term" value="F:oxygen binding"/>
    <property type="evidence" value="ECO:0007669"/>
    <property type="project" value="InterPro"/>
</dbReference>